<evidence type="ECO:0000259" key="8">
    <source>
        <dbReference type="Pfam" id="PF00150"/>
    </source>
</evidence>
<dbReference type="Gene3D" id="3.20.20.80">
    <property type="entry name" value="Glycosidases"/>
    <property type="match status" value="1"/>
</dbReference>
<dbReference type="InterPro" id="IPR017853">
    <property type="entry name" value="GH"/>
</dbReference>
<keyword evidence="5 7" id="KW-0326">Glycosidase</keyword>
<dbReference type="CAZy" id="GH5">
    <property type="family name" value="Glycoside Hydrolase Family 5"/>
</dbReference>
<dbReference type="SUPFAM" id="SSF51445">
    <property type="entry name" value="(Trans)glycosidases"/>
    <property type="match status" value="1"/>
</dbReference>
<dbReference type="PDB" id="3W0K">
    <property type="method" value="X-ray"/>
    <property type="resolution" value="1.60 A"/>
    <property type="chains" value="A/B=1-330"/>
</dbReference>
<reference evidence="10" key="2">
    <citation type="submission" date="2012-10" db="PDB data bank">
        <title>Crystal structure of a glycoside hydrolase.</title>
        <authorList>
            <person name="Oyama T."/>
            <person name="Schmitz G.E."/>
            <person name="Dodd D."/>
            <person name="Han Y."/>
            <person name="Burnett A."/>
            <person name="Nagasawa N."/>
            <person name="Mackie R.I."/>
            <person name="Nakamura H."/>
            <person name="Morikawa K."/>
            <person name="Cann I.K.O."/>
        </authorList>
    </citation>
    <scope>X-RAY CRYSTALLOGRAPHY (1.60 ANGSTROMS)</scope>
</reference>
<dbReference type="SMR" id="D9J0D7"/>
<evidence type="ECO:0007829" key="10">
    <source>
        <dbReference type="PDB" id="3W0K"/>
    </source>
</evidence>
<dbReference type="EMBL" id="KC180757">
    <property type="protein sequence ID" value="AGA35556.1"/>
    <property type="molecule type" value="Genomic_DNA"/>
</dbReference>
<evidence type="ECO:0000256" key="2">
    <source>
        <dbReference type="ARBA" id="ARBA00022801"/>
    </source>
</evidence>
<keyword evidence="4" id="KW-0119">Carbohydrate metabolism</keyword>
<evidence type="ECO:0000256" key="3">
    <source>
        <dbReference type="ARBA" id="ARBA00023001"/>
    </source>
</evidence>
<proteinExistence type="evidence at protein level"/>
<dbReference type="PANTHER" id="PTHR31297:SF41">
    <property type="entry name" value="ENDOGLUCANASE, PUTATIVE (AFU_ORTHOLOGUE AFUA_5G01830)-RELATED"/>
    <property type="match status" value="1"/>
</dbReference>
<evidence type="ECO:0000256" key="7">
    <source>
        <dbReference type="RuleBase" id="RU361153"/>
    </source>
</evidence>
<comment type="similarity">
    <text evidence="1 7">Belongs to the glycosyl hydrolase 5 (cellulase A) family.</text>
</comment>
<evidence type="ECO:0000256" key="5">
    <source>
        <dbReference type="ARBA" id="ARBA00023295"/>
    </source>
</evidence>
<dbReference type="AlphaFoldDB" id="D9J0D7"/>
<dbReference type="InterPro" id="IPR001547">
    <property type="entry name" value="Glyco_hydro_5"/>
</dbReference>
<keyword evidence="6" id="KW-0624">Polysaccharide degradation</keyword>
<gene>
    <name evidence="9" type="primary">man5B</name>
</gene>
<keyword evidence="10" id="KW-0002">3D-structure</keyword>
<dbReference type="GO" id="GO:0005576">
    <property type="term" value="C:extracellular region"/>
    <property type="evidence" value="ECO:0007669"/>
    <property type="project" value="TreeGrafter"/>
</dbReference>
<organism evidence="9">
    <name type="scientific">Caldanaerobius polysaccharolyticus</name>
    <dbReference type="NCBI Taxonomy" id="44256"/>
    <lineage>
        <taxon>Bacteria</taxon>
        <taxon>Bacillati</taxon>
        <taxon>Bacillota</taxon>
        <taxon>Clostridia</taxon>
        <taxon>Thermoanaerobacterales</taxon>
        <taxon>Thermoanaerobacteraceae</taxon>
        <taxon>Caldanaerobius</taxon>
    </lineage>
</organism>
<keyword evidence="3" id="KW-0136">Cellulose degradation</keyword>
<dbReference type="GO" id="GO:0009986">
    <property type="term" value="C:cell surface"/>
    <property type="evidence" value="ECO:0007669"/>
    <property type="project" value="TreeGrafter"/>
</dbReference>
<evidence type="ECO:0000256" key="4">
    <source>
        <dbReference type="ARBA" id="ARBA00023277"/>
    </source>
</evidence>
<evidence type="ECO:0000256" key="6">
    <source>
        <dbReference type="ARBA" id="ARBA00023326"/>
    </source>
</evidence>
<dbReference type="PDBsum" id="3W0K"/>
<feature type="domain" description="Glycoside hydrolase family 5" evidence="8">
    <location>
        <begin position="4"/>
        <end position="293"/>
    </location>
</feature>
<sequence length="330" mass="39187">MKKYGFNFQWMYVWEEGREPEPPDKKALDFLAETGFNFVRIPVDYRFWTRNFDYFNPDKKVFEYIDLYLRECSARNIHMCLNLHRAPGYCINRNDIERDNLWLDKRAQDGFVYQWELFAKRYKGVSSKFLSFDLVNEPPNIGQYGLTRENHASLIIRTVEAIRKIDPDREIVIDGLGGGNIAMPELAHLGVVHSGRGYQPMALTHYQASWWDGHKGLPEPYYPDLLWQGKVWNKDTLREYYKPWRDLQQKGVNVHIGEFGCFNKTSNDVAIRWFEDVLSLYKEFEWGYSLWNFKGPFGIVEHGRPGAKYEYYRGFKVDRELLDLLVENRV</sequence>
<dbReference type="EvolutionaryTrace" id="D9J0D7"/>
<reference evidence="9" key="1">
    <citation type="journal article" date="2010" name="J. Bacteriol.">
        <title>Comparative analyses of two thermophilic enzymes exhibiting both beta-1,4 mannosidic and beta-1,4 glucosidic cleavage activities from Caldanaerobius polysaccharolyticus.</title>
        <authorList>
            <person name="Han Y."/>
            <person name="Dodd D."/>
            <person name="Hespen C.W."/>
            <person name="Ohene-Adjei S."/>
            <person name="Schroeder C.M."/>
            <person name="Mackie R.I."/>
            <person name="Cann I.K."/>
        </authorList>
    </citation>
    <scope>NUCLEOTIDE SEQUENCE</scope>
    <source>
        <strain evidence="9">KMTHCJ</strain>
    </source>
</reference>
<reference evidence="9" key="3">
    <citation type="journal article" date="2013" name="PLoS ONE">
        <title>Mutational and Structural Analyses of Caldanaerobius polysaccharolyticus Man5B Reveal Novel Active Site Residues for Family 5 Glycoside Hydrolases.</title>
        <authorList>
            <person name="Oyama T."/>
            <person name="Schmitz G.E."/>
            <person name="Dodd D."/>
            <person name="Han Y."/>
            <person name="Burnett A."/>
            <person name="Nagasawa N."/>
            <person name="Mackie R.I."/>
            <person name="Nakamura H."/>
            <person name="Morikawa K."/>
            <person name="Cann I."/>
        </authorList>
    </citation>
    <scope>NUCLEOTIDE SEQUENCE</scope>
    <source>
        <strain evidence="9">KMTHCJ</strain>
    </source>
</reference>
<name>D9J0D7_9THEO</name>
<evidence type="ECO:0000256" key="1">
    <source>
        <dbReference type="ARBA" id="ARBA00005641"/>
    </source>
</evidence>
<dbReference type="Pfam" id="PF00150">
    <property type="entry name" value="Cellulase"/>
    <property type="match status" value="1"/>
</dbReference>
<evidence type="ECO:0000313" key="9">
    <source>
        <dbReference type="EMBL" id="AGA35556.1"/>
    </source>
</evidence>
<dbReference type="GO" id="GO:0030245">
    <property type="term" value="P:cellulose catabolic process"/>
    <property type="evidence" value="ECO:0007669"/>
    <property type="project" value="UniProtKB-KW"/>
</dbReference>
<dbReference type="PANTHER" id="PTHR31297">
    <property type="entry name" value="GLUCAN ENDO-1,6-BETA-GLUCOSIDASE B"/>
    <property type="match status" value="1"/>
</dbReference>
<keyword evidence="2 7" id="KW-0378">Hydrolase</keyword>
<protein>
    <submittedName>
        <fullName evidence="9">Man5B</fullName>
    </submittedName>
</protein>
<dbReference type="InterPro" id="IPR050386">
    <property type="entry name" value="Glycosyl_hydrolase_5"/>
</dbReference>
<dbReference type="GO" id="GO:0008422">
    <property type="term" value="F:beta-glucosidase activity"/>
    <property type="evidence" value="ECO:0007669"/>
    <property type="project" value="TreeGrafter"/>
</dbReference>
<accession>D9J0D7</accession>